<sequence length="475" mass="51932">MRNLLFSLALLLGGTALAQAKISPQGIIVNPTPGDLAVTVWVDKDPGRSGNAVYKIGEPIRIGVKVNRDAYVYLFNINADGSVDLILPNAYDRNNRLRAGEARTYPPSGARYEFTITGPEGENYVLALASLKPLSLGDIADVKSGRVNLRGLRNLSQTLSIVVRPVPNREWATDALRYYVGRRVAPPPPPPSVGTLSVDSSPAGAKVYIDGAYRGRTPLALELRPGSHDVELRLAGYETYRARVQVRPGQTTRLSPRLVRLVRTGTLYIDSSPQGAEAFVDGERVGRTPVQLALDEGTHEVELRLAGYEPYRARVQVRADQTTRLSPRLTPVVRTGTLEVTSDPDGAEVYVDGSYRGRTRLLVELEAGVHEVEVRLGGYTSYKARVRVEAGQTTRVHARLASAKATLDLSVNADAQVFLDGYFLGKTKHGRLTVKVSPGLRELVVLAPGHHAYVETVRLDPGGFHKIIVRLQRMR</sequence>
<organism evidence="4">
    <name type="scientific">Oceanithermus profundus</name>
    <dbReference type="NCBI Taxonomy" id="187137"/>
    <lineage>
        <taxon>Bacteria</taxon>
        <taxon>Thermotogati</taxon>
        <taxon>Deinococcota</taxon>
        <taxon>Deinococci</taxon>
        <taxon>Thermales</taxon>
        <taxon>Thermaceae</taxon>
        <taxon>Oceanithermus</taxon>
    </lineage>
</organism>
<reference evidence="4" key="1">
    <citation type="journal article" date="2020" name="mSystems">
        <title>Genome- and Community-Level Interaction Insights into Carbon Utilization and Element Cycling Functions of Hydrothermarchaeota in Hydrothermal Sediment.</title>
        <authorList>
            <person name="Zhou Z."/>
            <person name="Liu Y."/>
            <person name="Xu W."/>
            <person name="Pan J."/>
            <person name="Luo Z.H."/>
            <person name="Li M."/>
        </authorList>
    </citation>
    <scope>NUCLEOTIDE SEQUENCE [LARGE SCALE GENOMIC DNA]</scope>
    <source>
        <strain evidence="4">HyVt-570</strain>
    </source>
</reference>
<feature type="domain" description="DUF4384" evidence="3">
    <location>
        <begin position="53"/>
        <end position="133"/>
    </location>
</feature>
<name>A0A7C4ZDI9_9DEIN</name>
<dbReference type="Proteomes" id="UP000885759">
    <property type="component" value="Unassembled WGS sequence"/>
</dbReference>
<feature type="domain" description="PEGA" evidence="2">
    <location>
        <begin position="265"/>
        <end position="331"/>
    </location>
</feature>
<accession>A0A7C4ZDI9</accession>
<feature type="domain" description="PEGA" evidence="2">
    <location>
        <begin position="194"/>
        <end position="259"/>
    </location>
</feature>
<evidence type="ECO:0000256" key="1">
    <source>
        <dbReference type="SAM" id="SignalP"/>
    </source>
</evidence>
<evidence type="ECO:0000259" key="3">
    <source>
        <dbReference type="Pfam" id="PF14326"/>
    </source>
</evidence>
<keyword evidence="1" id="KW-0732">Signal</keyword>
<dbReference type="AlphaFoldDB" id="A0A7C4ZDI9"/>
<dbReference type="EMBL" id="DRPZ01000174">
    <property type="protein sequence ID" value="HGY09692.1"/>
    <property type="molecule type" value="Genomic_DNA"/>
</dbReference>
<dbReference type="Pfam" id="PF14326">
    <property type="entry name" value="DUF4384"/>
    <property type="match status" value="1"/>
</dbReference>
<proteinExistence type="predicted"/>
<feature type="domain" description="PEGA" evidence="2">
    <location>
        <begin position="410"/>
        <end position="473"/>
    </location>
</feature>
<gene>
    <name evidence="4" type="ORF">ENK37_06535</name>
</gene>
<dbReference type="PANTHER" id="PTHR36194">
    <property type="entry name" value="S-LAYER-LIKE PROTEIN"/>
    <property type="match status" value="1"/>
</dbReference>
<dbReference type="Pfam" id="PF08308">
    <property type="entry name" value="PEGA"/>
    <property type="match status" value="4"/>
</dbReference>
<evidence type="ECO:0000313" key="4">
    <source>
        <dbReference type="EMBL" id="HGY09692.1"/>
    </source>
</evidence>
<evidence type="ECO:0000259" key="2">
    <source>
        <dbReference type="Pfam" id="PF08308"/>
    </source>
</evidence>
<dbReference type="InterPro" id="IPR025493">
    <property type="entry name" value="DUF4384"/>
</dbReference>
<feature type="chain" id="PRO_5027766481" evidence="1">
    <location>
        <begin position="19"/>
        <end position="475"/>
    </location>
</feature>
<dbReference type="InterPro" id="IPR013229">
    <property type="entry name" value="PEGA"/>
</dbReference>
<feature type="signal peptide" evidence="1">
    <location>
        <begin position="1"/>
        <end position="18"/>
    </location>
</feature>
<dbReference type="PANTHER" id="PTHR36194:SF1">
    <property type="entry name" value="S-LAYER-LIKE PROTEIN"/>
    <property type="match status" value="1"/>
</dbReference>
<comment type="caution">
    <text evidence="4">The sequence shown here is derived from an EMBL/GenBank/DDBJ whole genome shotgun (WGS) entry which is preliminary data.</text>
</comment>
<feature type="domain" description="PEGA" evidence="2">
    <location>
        <begin position="336"/>
        <end position="401"/>
    </location>
</feature>
<protein>
    <submittedName>
        <fullName evidence="4">PEGA domain-containing protein</fullName>
    </submittedName>
</protein>